<dbReference type="GO" id="GO:0005789">
    <property type="term" value="C:endoplasmic reticulum membrane"/>
    <property type="evidence" value="ECO:0007669"/>
    <property type="project" value="TreeGrafter"/>
</dbReference>
<dbReference type="InterPro" id="IPR015876">
    <property type="entry name" value="Acyl-CoA_DS"/>
</dbReference>
<evidence type="ECO:0000256" key="6">
    <source>
        <dbReference type="ARBA" id="ARBA00022989"/>
    </source>
</evidence>
<keyword evidence="9" id="KW-0443">Lipid metabolism</keyword>
<dbReference type="OrthoDB" id="10260134at2759"/>
<keyword evidence="5" id="KW-0276">Fatty acid metabolism</keyword>
<keyword evidence="8" id="KW-0408">Iron</keyword>
<name>S7Z998_PENO1</name>
<comment type="subcellular location">
    <subcellularLocation>
        <location evidence="1">Membrane</location>
        <topology evidence="1">Multi-pass membrane protein</topology>
    </subcellularLocation>
</comment>
<comment type="similarity">
    <text evidence="2 12">Belongs to the fatty acid desaturase type 1 family.</text>
</comment>
<dbReference type="PhylomeDB" id="S7Z998"/>
<gene>
    <name evidence="15" type="ORF">PDE_02138</name>
</gene>
<keyword evidence="10 13" id="KW-0472">Membrane</keyword>
<dbReference type="EMBL" id="KB644410">
    <property type="protein sequence ID" value="EPS27195.1"/>
    <property type="molecule type" value="Genomic_DNA"/>
</dbReference>
<evidence type="ECO:0000256" key="4">
    <source>
        <dbReference type="ARBA" id="ARBA00022692"/>
    </source>
</evidence>
<comment type="cofactor">
    <cofactor evidence="12">
        <name>Fe(2+)</name>
        <dbReference type="ChEBI" id="CHEBI:29033"/>
    </cofactor>
</comment>
<evidence type="ECO:0000256" key="3">
    <source>
        <dbReference type="ARBA" id="ARBA00022516"/>
    </source>
</evidence>
<keyword evidence="3 12" id="KW-0444">Lipid biosynthesis</keyword>
<dbReference type="HOGENOM" id="CLU_027359_0_0_1"/>
<dbReference type="Pfam" id="PF00487">
    <property type="entry name" value="FA_desaturase"/>
    <property type="match status" value="1"/>
</dbReference>
<evidence type="ECO:0000259" key="14">
    <source>
        <dbReference type="Pfam" id="PF00487"/>
    </source>
</evidence>
<accession>S7Z998</accession>
<dbReference type="PRINTS" id="PR00075">
    <property type="entry name" value="FACDDSATRASE"/>
</dbReference>
<dbReference type="eggNOG" id="KOG1600">
    <property type="taxonomic scope" value="Eukaryota"/>
</dbReference>
<evidence type="ECO:0000256" key="12">
    <source>
        <dbReference type="RuleBase" id="RU000581"/>
    </source>
</evidence>
<dbReference type="InterPro" id="IPR005804">
    <property type="entry name" value="FA_desaturase_dom"/>
</dbReference>
<evidence type="ECO:0000256" key="2">
    <source>
        <dbReference type="ARBA" id="ARBA00009295"/>
    </source>
</evidence>
<feature type="transmembrane region" description="Helical" evidence="13">
    <location>
        <begin position="157"/>
        <end position="178"/>
    </location>
</feature>
<evidence type="ECO:0000256" key="13">
    <source>
        <dbReference type="SAM" id="Phobius"/>
    </source>
</evidence>
<dbReference type="PANTHER" id="PTHR11351">
    <property type="entry name" value="ACYL-COA DESATURASE"/>
    <property type="match status" value="1"/>
</dbReference>
<evidence type="ECO:0000256" key="11">
    <source>
        <dbReference type="ARBA" id="ARBA00023160"/>
    </source>
</evidence>
<keyword evidence="4 12" id="KW-0812">Transmembrane</keyword>
<proteinExistence type="inferred from homology"/>
<feature type="transmembrane region" description="Helical" evidence="13">
    <location>
        <begin position="74"/>
        <end position="94"/>
    </location>
</feature>
<keyword evidence="11 12" id="KW-0275">Fatty acid biosynthesis</keyword>
<reference evidence="15 16" key="1">
    <citation type="journal article" date="2013" name="PLoS ONE">
        <title>Genomic and secretomic analyses reveal unique features of the lignocellulolytic enzyme system of Penicillium decumbens.</title>
        <authorList>
            <person name="Liu G."/>
            <person name="Zhang L."/>
            <person name="Wei X."/>
            <person name="Zou G."/>
            <person name="Qin Y."/>
            <person name="Ma L."/>
            <person name="Li J."/>
            <person name="Zheng H."/>
            <person name="Wang S."/>
            <person name="Wang C."/>
            <person name="Xun L."/>
            <person name="Zhao G.-P."/>
            <person name="Zhou Z."/>
            <person name="Qu Y."/>
        </authorList>
    </citation>
    <scope>NUCLEOTIDE SEQUENCE [LARGE SCALE GENOMIC DNA]</scope>
    <source>
        <strain evidence="16">114-2 / CGMCC 5302</strain>
    </source>
</reference>
<evidence type="ECO:0000313" key="16">
    <source>
        <dbReference type="Proteomes" id="UP000019376"/>
    </source>
</evidence>
<evidence type="ECO:0000256" key="7">
    <source>
        <dbReference type="ARBA" id="ARBA00023002"/>
    </source>
</evidence>
<keyword evidence="16" id="KW-1185">Reference proteome</keyword>
<keyword evidence="6 13" id="KW-1133">Transmembrane helix</keyword>
<dbReference type="GO" id="GO:0006636">
    <property type="term" value="P:unsaturated fatty acid biosynthetic process"/>
    <property type="evidence" value="ECO:0007669"/>
    <property type="project" value="TreeGrafter"/>
</dbReference>
<dbReference type="CDD" id="cd03505">
    <property type="entry name" value="Delta9-FADS-like"/>
    <property type="match status" value="1"/>
</dbReference>
<evidence type="ECO:0000256" key="1">
    <source>
        <dbReference type="ARBA" id="ARBA00004141"/>
    </source>
</evidence>
<dbReference type="GO" id="GO:0004768">
    <property type="term" value="F:stearoyl-CoA 9-desaturase activity"/>
    <property type="evidence" value="ECO:0007669"/>
    <property type="project" value="TreeGrafter"/>
</dbReference>
<dbReference type="PANTHER" id="PTHR11351:SF31">
    <property type="entry name" value="DESATURASE 1, ISOFORM A-RELATED"/>
    <property type="match status" value="1"/>
</dbReference>
<evidence type="ECO:0000256" key="5">
    <source>
        <dbReference type="ARBA" id="ARBA00022832"/>
    </source>
</evidence>
<comment type="domain">
    <text evidence="12">The histidine box domains are involved in binding the catalytic metal ions.</text>
</comment>
<evidence type="ECO:0000256" key="8">
    <source>
        <dbReference type="ARBA" id="ARBA00023004"/>
    </source>
</evidence>
<dbReference type="GO" id="GO:0005506">
    <property type="term" value="F:iron ion binding"/>
    <property type="evidence" value="ECO:0007669"/>
    <property type="project" value="TreeGrafter"/>
</dbReference>
<dbReference type="AlphaFoldDB" id="S7Z998"/>
<feature type="domain" description="Fatty acid desaturase" evidence="14">
    <location>
        <begin position="43"/>
        <end position="244"/>
    </location>
</feature>
<evidence type="ECO:0000313" key="15">
    <source>
        <dbReference type="EMBL" id="EPS27195.1"/>
    </source>
</evidence>
<dbReference type="STRING" id="933388.S7Z998"/>
<protein>
    <recommendedName>
        <fullName evidence="14">Fatty acid desaturase domain-containing protein</fullName>
    </recommendedName>
</protein>
<keyword evidence="7 12" id="KW-0560">Oxidoreductase</keyword>
<evidence type="ECO:0000256" key="10">
    <source>
        <dbReference type="ARBA" id="ARBA00023136"/>
    </source>
</evidence>
<sequence length="295" mass="33929">MDNPHRAWWKRVHLRYTAANIGLPLFVLYFCSTVPCLWRTGSWTVAYSLATGLSITAGYHRLWGHQSYKACLPLRILLAAVGAGALQLPIRMWVADHRAHHRFTDSDRDPYNSRRGLFYSHIGWILTYDSTRFGHGGDGVDLGDLDSDPVVVWQRRLYYPLAGLMAFIFPACVAGLLWGDWMGGFLYAGCLRVVLVWHASYCINSLAHWVGDQPYSASNTSRNHIALAFLTLGEGYHNYHHAYPWDYRNGPRKCDFDPTKWWICTWEMVGLVWDVKRFRKVRNQVRPIAVHAKDT</sequence>
<dbReference type="Proteomes" id="UP000019376">
    <property type="component" value="Unassembled WGS sequence"/>
</dbReference>
<evidence type="ECO:0000256" key="9">
    <source>
        <dbReference type="ARBA" id="ARBA00023098"/>
    </source>
</evidence>
<organism evidence="15 16">
    <name type="scientific">Penicillium oxalicum (strain 114-2 / CGMCC 5302)</name>
    <name type="common">Penicillium decumbens</name>
    <dbReference type="NCBI Taxonomy" id="933388"/>
    <lineage>
        <taxon>Eukaryota</taxon>
        <taxon>Fungi</taxon>
        <taxon>Dikarya</taxon>
        <taxon>Ascomycota</taxon>
        <taxon>Pezizomycotina</taxon>
        <taxon>Eurotiomycetes</taxon>
        <taxon>Eurotiomycetidae</taxon>
        <taxon>Eurotiales</taxon>
        <taxon>Aspergillaceae</taxon>
        <taxon>Penicillium</taxon>
    </lineage>
</organism>